<comment type="similarity">
    <text evidence="9">Belongs to the phosphofructokinase type A (PFKA) family. Mixed-substrate PFK group III subfamily.</text>
</comment>
<dbReference type="Gene3D" id="3.40.50.460">
    <property type="entry name" value="Phosphofructokinase domain"/>
    <property type="match status" value="1"/>
</dbReference>
<evidence type="ECO:0000256" key="6">
    <source>
        <dbReference type="ARBA" id="ARBA00022777"/>
    </source>
</evidence>
<dbReference type="PROSITE" id="PS00433">
    <property type="entry name" value="PHOSPHOFRUCTOKINASE"/>
    <property type="match status" value="1"/>
</dbReference>
<protein>
    <recommendedName>
        <fullName evidence="9">Pyrophosphate--fructose 6-phosphate 1-phosphotransferase</fullName>
        <ecNumber evidence="9">2.7.1.90</ecNumber>
    </recommendedName>
    <alternativeName>
        <fullName evidence="9">6-phosphofructokinase, pyrophosphate dependent</fullName>
    </alternativeName>
    <alternativeName>
        <fullName evidence="9">PPi-dependent phosphofructokinase</fullName>
        <shortName evidence="9">PPi-PFK</shortName>
    </alternativeName>
    <alternativeName>
        <fullName evidence="9">Pyrophosphate-dependent 6-phosphofructose-1-kinase</fullName>
    </alternativeName>
</protein>
<evidence type="ECO:0000313" key="11">
    <source>
        <dbReference type="EMBL" id="MBY9073744.1"/>
    </source>
</evidence>
<keyword evidence="12" id="KW-1185">Reference proteome</keyword>
<feature type="binding site" description="in other chain" evidence="9">
    <location>
        <begin position="169"/>
        <end position="171"/>
    </location>
    <ligand>
        <name>substrate</name>
        <note>ligand shared between dimeric partners</note>
    </ligand>
</feature>
<evidence type="ECO:0000256" key="3">
    <source>
        <dbReference type="ARBA" id="ARBA00022490"/>
    </source>
</evidence>
<comment type="cofactor">
    <cofactor evidence="1 9">
        <name>Mg(2+)</name>
        <dbReference type="ChEBI" id="CHEBI:18420"/>
    </cofactor>
</comment>
<evidence type="ECO:0000313" key="12">
    <source>
        <dbReference type="Proteomes" id="UP000754710"/>
    </source>
</evidence>
<dbReference type="Gene3D" id="3.40.50.450">
    <property type="match status" value="1"/>
</dbReference>
<dbReference type="InterPro" id="IPR015912">
    <property type="entry name" value="Phosphofructokinase_CS"/>
</dbReference>
<feature type="binding site" description="in other chain" evidence="9">
    <location>
        <begin position="272"/>
        <end position="275"/>
    </location>
    <ligand>
        <name>substrate</name>
        <note>ligand shared between dimeric partners</note>
    </ligand>
</feature>
<reference evidence="11 12" key="1">
    <citation type="submission" date="2021-08" db="EMBL/GenBank/DDBJ databases">
        <title>Nocardioides bacterium WL0053 sp. nov., isolated from the sediment.</title>
        <authorList>
            <person name="Wang L."/>
            <person name="Zhang D."/>
            <person name="Zhang A."/>
        </authorList>
    </citation>
    <scope>NUCLEOTIDE SEQUENCE [LARGE SCALE GENOMIC DNA]</scope>
    <source>
        <strain evidence="11 12">WL0053</strain>
    </source>
</reference>
<name>A0ABS7RFD8_9ACTN</name>
<feature type="binding site" evidence="9">
    <location>
        <position position="10"/>
    </location>
    <ligand>
        <name>diphosphate</name>
        <dbReference type="ChEBI" id="CHEBI:33019"/>
    </ligand>
</feature>
<dbReference type="InterPro" id="IPR035966">
    <property type="entry name" value="PKF_sf"/>
</dbReference>
<keyword evidence="8 9" id="KW-0324">Glycolysis</keyword>
<evidence type="ECO:0000256" key="9">
    <source>
        <dbReference type="HAMAP-Rule" id="MF_01976"/>
    </source>
</evidence>
<dbReference type="EMBL" id="JAIEZQ010000001">
    <property type="protein sequence ID" value="MBY9073744.1"/>
    <property type="molecule type" value="Genomic_DNA"/>
</dbReference>
<evidence type="ECO:0000256" key="1">
    <source>
        <dbReference type="ARBA" id="ARBA00001946"/>
    </source>
</evidence>
<comment type="subcellular location">
    <subcellularLocation>
        <location evidence="9">Cytoplasm</location>
    </subcellularLocation>
</comment>
<comment type="pathway">
    <text evidence="2 9">Carbohydrate degradation; glycolysis; D-glyceraldehyde 3-phosphate and glycerone phosphate from D-glucose: step 3/4.</text>
</comment>
<dbReference type="InterPro" id="IPR022953">
    <property type="entry name" value="ATP_PFK"/>
</dbReference>
<dbReference type="PRINTS" id="PR00476">
    <property type="entry name" value="PHFRCTKINASE"/>
</dbReference>
<dbReference type="NCBIfam" id="TIGR02483">
    <property type="entry name" value="PFK_mixed"/>
    <property type="match status" value="1"/>
</dbReference>
<comment type="catalytic activity">
    <reaction evidence="9">
        <text>beta-D-fructose 6-phosphate + diphosphate = beta-D-fructose 1,6-bisphosphate + phosphate + H(+)</text>
        <dbReference type="Rhea" id="RHEA:13613"/>
        <dbReference type="ChEBI" id="CHEBI:15378"/>
        <dbReference type="ChEBI" id="CHEBI:32966"/>
        <dbReference type="ChEBI" id="CHEBI:33019"/>
        <dbReference type="ChEBI" id="CHEBI:43474"/>
        <dbReference type="ChEBI" id="CHEBI:57634"/>
        <dbReference type="EC" id="2.7.1.90"/>
    </reaction>
</comment>
<evidence type="ECO:0000256" key="8">
    <source>
        <dbReference type="ARBA" id="ARBA00023152"/>
    </source>
</evidence>
<evidence type="ECO:0000259" key="10">
    <source>
        <dbReference type="Pfam" id="PF00365"/>
    </source>
</evidence>
<feature type="binding site" description="in other chain" evidence="9">
    <location>
        <position position="221"/>
    </location>
    <ligand>
        <name>substrate</name>
        <note>ligand shared between dimeric partners</note>
    </ligand>
</feature>
<organism evidence="11 12">
    <name type="scientific">Nocardioides jiangsuensis</name>
    <dbReference type="NCBI Taxonomy" id="2866161"/>
    <lineage>
        <taxon>Bacteria</taxon>
        <taxon>Bacillati</taxon>
        <taxon>Actinomycetota</taxon>
        <taxon>Actinomycetes</taxon>
        <taxon>Propionibacteriales</taxon>
        <taxon>Nocardioidaceae</taxon>
        <taxon>Nocardioides</taxon>
    </lineage>
</organism>
<dbReference type="InterPro" id="IPR012829">
    <property type="entry name" value="Phosphofructokinase_III"/>
</dbReference>
<feature type="binding site" evidence="9">
    <location>
        <position position="266"/>
    </location>
    <ligand>
        <name>substrate</name>
        <note>ligand shared between dimeric partners</note>
    </ligand>
</feature>
<feature type="binding site" description="in other chain" evidence="9">
    <location>
        <begin position="125"/>
        <end position="127"/>
    </location>
    <ligand>
        <name>substrate</name>
        <note>ligand shared between dimeric partners</note>
    </ligand>
</feature>
<feature type="active site" description="Proton acceptor" evidence="9">
    <location>
        <position position="127"/>
    </location>
</feature>
<dbReference type="InterPro" id="IPR012003">
    <property type="entry name" value="ATP_PFK_prok-type"/>
</dbReference>
<dbReference type="HAMAP" id="MF_01976">
    <property type="entry name" value="Phosphofructokinase_III"/>
    <property type="match status" value="1"/>
</dbReference>
<keyword evidence="5 9" id="KW-0479">Metal-binding</keyword>
<dbReference type="PANTHER" id="PTHR13697">
    <property type="entry name" value="PHOSPHOFRUCTOKINASE"/>
    <property type="match status" value="1"/>
</dbReference>
<feature type="binding site" evidence="9">
    <location>
        <position position="103"/>
    </location>
    <ligand>
        <name>Mg(2+)</name>
        <dbReference type="ChEBI" id="CHEBI:18420"/>
        <note>catalytic</note>
    </ligand>
</feature>
<keyword evidence="4 9" id="KW-0808">Transferase</keyword>
<comment type="caution">
    <text evidence="11">The sequence shown here is derived from an EMBL/GenBank/DDBJ whole genome shotgun (WGS) entry which is preliminary data.</text>
</comment>
<accession>A0ABS7RFD8</accession>
<evidence type="ECO:0000256" key="2">
    <source>
        <dbReference type="ARBA" id="ARBA00004679"/>
    </source>
</evidence>
<dbReference type="Proteomes" id="UP000754710">
    <property type="component" value="Unassembled WGS sequence"/>
</dbReference>
<keyword evidence="3 9" id="KW-0963">Cytoplasm</keyword>
<dbReference type="Pfam" id="PF00365">
    <property type="entry name" value="PFK"/>
    <property type="match status" value="1"/>
</dbReference>
<comment type="activity regulation">
    <text evidence="9">Non-allosteric.</text>
</comment>
<comment type="subunit">
    <text evidence="9">Homodimer or homotetramer.</text>
</comment>
<evidence type="ECO:0000256" key="5">
    <source>
        <dbReference type="ARBA" id="ARBA00022723"/>
    </source>
</evidence>
<comment type="function">
    <text evidence="9">Catalyzes the phosphorylation of D-fructose 6-phosphate, the first committing step of glycolysis. Uses inorganic phosphate (PPi) as phosphoryl donor instead of ATP like common ATP-dependent phosphofructokinases (ATP-PFKs), which renders the reaction reversible, and can thus function both in glycolysis and gluconeogenesis. Consistently, PPi-PFK can replace the enzymes of both the forward (ATP-PFK) and reverse (fructose-bisphosphatase (FBPase)) reactions.</text>
</comment>
<comment type="caution">
    <text evidence="9">Lacks conserved residue(s) required for the propagation of feature annotation.</text>
</comment>
<dbReference type="SUPFAM" id="SSF53784">
    <property type="entry name" value="Phosphofructokinase"/>
    <property type="match status" value="1"/>
</dbReference>
<evidence type="ECO:0000256" key="7">
    <source>
        <dbReference type="ARBA" id="ARBA00022842"/>
    </source>
</evidence>
<gene>
    <name evidence="9" type="primary">pfp</name>
    <name evidence="11" type="ORF">K1X13_02810</name>
</gene>
<dbReference type="NCBIfam" id="NF002872">
    <property type="entry name" value="PRK03202.1"/>
    <property type="match status" value="1"/>
</dbReference>
<sequence length="342" mass="36388">MRVGVLTGGGDCPGLNAVIRAVVRRGIKEYGYEFVGFRDGWRGPLENITVPLGVDQVRGILPRGGTILKSSRTNPFKIEGGVEKIKENLAANGIDALIAIGGEDTLGVATKLADLGVNVVGVPKTIDNDLSGTDFTFGFDTAVNIAMEAIDRLHTTAESHHRVMVVEVMGRHAGWIALHSGIAGGANVVLVPEKPFDIDAVCKYVEARFETNYSPIIVVSEGAVPVEGGDMTLQSGELDAFGHVRLGGIGDRLAKEIEDRTGKEARAVVLGHVQRGGTPTAFDRWLATRFGLQAIAAVRDGDFGTMMALRGTDIVRVPLIEGTGELKLVTPELYAEAEVFFG</sequence>
<keyword evidence="7 9" id="KW-0460">Magnesium</keyword>
<keyword evidence="6 9" id="KW-0418">Kinase</keyword>
<feature type="site" description="Important for catalytic activity and substrate specificity; stabilizes the transition state when the phosphoryl donor is PPi; prevents ATP from binding by mimicking the alpha-phosphate group of ATP" evidence="9">
    <location>
        <position position="104"/>
    </location>
</feature>
<dbReference type="EC" id="2.7.1.90" evidence="9"/>
<dbReference type="RefSeq" id="WP_221023509.1">
    <property type="nucleotide sequence ID" value="NZ_JAIEZQ010000001.1"/>
</dbReference>
<feature type="domain" description="Phosphofructokinase" evidence="10">
    <location>
        <begin position="2"/>
        <end position="297"/>
    </location>
</feature>
<evidence type="ECO:0000256" key="4">
    <source>
        <dbReference type="ARBA" id="ARBA00022679"/>
    </source>
</evidence>
<feature type="binding site" evidence="9">
    <location>
        <position position="162"/>
    </location>
    <ligand>
        <name>substrate</name>
        <note>ligand shared between dimeric partners</note>
    </ligand>
</feature>
<dbReference type="InterPro" id="IPR000023">
    <property type="entry name" value="Phosphofructokinase_dom"/>
</dbReference>
<proteinExistence type="inferred from homology"/>
<feature type="site" description="Important for catalytic activity; stabilizes the transition state when the phosphoryl donor is PPi" evidence="9">
    <location>
        <position position="124"/>
    </location>
</feature>
<dbReference type="PANTHER" id="PTHR13697:SF52">
    <property type="entry name" value="ATP-DEPENDENT 6-PHOSPHOFRUCTOKINASE 3"/>
    <property type="match status" value="1"/>
</dbReference>
<dbReference type="PIRSF" id="PIRSF000532">
    <property type="entry name" value="ATP_PFK_prok"/>
    <property type="match status" value="1"/>
</dbReference>